<sequence length="51" mass="5355">MAEQYLSVFVIDPVALPDGPAGRDGPGAPAGEAVLPGRHWEELTAALRVWA</sequence>
<dbReference type="AlphaFoldDB" id="A0AAE4AVA5"/>
<evidence type="ECO:0000313" key="1">
    <source>
        <dbReference type="EMBL" id="MDQ0363739.1"/>
    </source>
</evidence>
<dbReference type="RefSeq" id="WP_307234600.1">
    <property type="nucleotide sequence ID" value="NZ_JAUSUZ010000001.1"/>
</dbReference>
<proteinExistence type="predicted"/>
<keyword evidence="2" id="KW-1185">Reference proteome</keyword>
<dbReference type="Proteomes" id="UP001240236">
    <property type="component" value="Unassembled WGS sequence"/>
</dbReference>
<gene>
    <name evidence="1" type="ORF">J2S42_000408</name>
</gene>
<organism evidence="1 2">
    <name type="scientific">Catenuloplanes indicus</name>
    <dbReference type="NCBI Taxonomy" id="137267"/>
    <lineage>
        <taxon>Bacteria</taxon>
        <taxon>Bacillati</taxon>
        <taxon>Actinomycetota</taxon>
        <taxon>Actinomycetes</taxon>
        <taxon>Micromonosporales</taxon>
        <taxon>Micromonosporaceae</taxon>
        <taxon>Catenuloplanes</taxon>
    </lineage>
</organism>
<comment type="caution">
    <text evidence="1">The sequence shown here is derived from an EMBL/GenBank/DDBJ whole genome shotgun (WGS) entry which is preliminary data.</text>
</comment>
<protein>
    <submittedName>
        <fullName evidence="1">Uncharacterized protein</fullName>
    </submittedName>
</protein>
<accession>A0AAE4AVA5</accession>
<reference evidence="1 2" key="1">
    <citation type="submission" date="2023-07" db="EMBL/GenBank/DDBJ databases">
        <title>Sequencing the genomes of 1000 actinobacteria strains.</title>
        <authorList>
            <person name="Klenk H.-P."/>
        </authorList>
    </citation>
    <scope>NUCLEOTIDE SEQUENCE [LARGE SCALE GENOMIC DNA]</scope>
    <source>
        <strain evidence="1 2">DSM 44709</strain>
    </source>
</reference>
<dbReference type="EMBL" id="JAUSUZ010000001">
    <property type="protein sequence ID" value="MDQ0363739.1"/>
    <property type="molecule type" value="Genomic_DNA"/>
</dbReference>
<name>A0AAE4AVA5_9ACTN</name>
<evidence type="ECO:0000313" key="2">
    <source>
        <dbReference type="Proteomes" id="UP001240236"/>
    </source>
</evidence>